<proteinExistence type="predicted"/>
<accession>A0ACC3Z508</accession>
<gene>
    <name evidence="1" type="ORF">CTRU02_205789</name>
</gene>
<organism evidence="1 2">
    <name type="scientific">Colletotrichum truncatum</name>
    <name type="common">Anthracnose fungus</name>
    <name type="synonym">Colletotrichum capsici</name>
    <dbReference type="NCBI Taxonomy" id="5467"/>
    <lineage>
        <taxon>Eukaryota</taxon>
        <taxon>Fungi</taxon>
        <taxon>Dikarya</taxon>
        <taxon>Ascomycota</taxon>
        <taxon>Pezizomycotina</taxon>
        <taxon>Sordariomycetes</taxon>
        <taxon>Hypocreomycetidae</taxon>
        <taxon>Glomerellales</taxon>
        <taxon>Glomerellaceae</taxon>
        <taxon>Colletotrichum</taxon>
        <taxon>Colletotrichum truncatum species complex</taxon>
    </lineage>
</organism>
<protein>
    <submittedName>
        <fullName evidence="1">Uncharacterized protein</fullName>
    </submittedName>
</protein>
<comment type="caution">
    <text evidence="1">The sequence shown here is derived from an EMBL/GenBank/DDBJ whole genome shotgun (WGS) entry which is preliminary data.</text>
</comment>
<sequence>MEVPDLERWWYEPEPEKLRCLVCQQSFGQNALIRTFRVASTDAYQDRSFQWSKAINTHMGSMVLLFDRHLECIHKAQVPLFAISHVWDPKVSITQQRRHRPSQPLDVRRLVVEEPMHIFRGCQRSAEGYWELWHDYLSVPQWTDILKNRILQVIPDIFNRAHTTTAYLDDVHLHHVHQLQNGKTLDERLSGITGICKAKWFKRMWTAMEFVRSRQVRMMVADYLLLEPSNDPMLLNKLHKVYDEEVQKSGDSVYSLEARVNMISGNLVPWCLGPLREIRFSQPTNFGMAFALLSKWLYRDGIDFLHALRGITRAPQKAMTGGFYPELVSIAKDCLLAGDYSPLLLTPKLTVFDRRLQPEENYNFNDVWTWYMGNEVESPLHPEGISLDPEGTDMSVKLQSIGVVDMIIVPPYGDPWSHFAWCIETALTLTGPNLDPFIATLGSRLFGANTDDIIRHLKDNNLVDKFSEALQAHRGSCFWKPWQIESLGLQGDAVLHWLADALLMTTTVEGFSHDRLELVHTRFNTMHCGPHAYIATITCSHCRATSLFRVGLYAPTYEVRGAHAWRIPGLQYQWSHRGGMAILEKNGLVVGRMMWATPSCDCQETEVIELQMPDLPDPRYYIKWGDKENTFGKDVS</sequence>
<evidence type="ECO:0000313" key="2">
    <source>
        <dbReference type="Proteomes" id="UP000805649"/>
    </source>
</evidence>
<reference evidence="1 2" key="1">
    <citation type="journal article" date="2020" name="Phytopathology">
        <title>Genome Sequence Resources of Colletotrichum truncatum, C. plurivorum, C. musicola, and C. sojae: Four Species Pathogenic to Soybean (Glycine max).</title>
        <authorList>
            <person name="Rogerio F."/>
            <person name="Boufleur T.R."/>
            <person name="Ciampi-Guillardi M."/>
            <person name="Sukno S.A."/>
            <person name="Thon M.R."/>
            <person name="Massola Junior N.S."/>
            <person name="Baroncelli R."/>
        </authorList>
    </citation>
    <scope>NUCLEOTIDE SEQUENCE [LARGE SCALE GENOMIC DNA]</scope>
    <source>
        <strain evidence="1 2">CMES1059</strain>
    </source>
</reference>
<dbReference type="Proteomes" id="UP000805649">
    <property type="component" value="Unassembled WGS sequence"/>
</dbReference>
<name>A0ACC3Z508_COLTU</name>
<keyword evidence="2" id="KW-1185">Reference proteome</keyword>
<dbReference type="EMBL" id="VUJX02000003">
    <property type="protein sequence ID" value="KAL0939179.1"/>
    <property type="molecule type" value="Genomic_DNA"/>
</dbReference>
<evidence type="ECO:0000313" key="1">
    <source>
        <dbReference type="EMBL" id="KAL0939179.1"/>
    </source>
</evidence>